<dbReference type="FunFam" id="3.30.1360.120:FF:000003">
    <property type="entry name" value="tRNA modification GTPase MnmE"/>
    <property type="match status" value="1"/>
</dbReference>
<dbReference type="FunFam" id="3.40.50.300:FF:000494">
    <property type="entry name" value="tRNA modification GTPase MnmE"/>
    <property type="match status" value="1"/>
</dbReference>
<comment type="subcellular location">
    <subcellularLocation>
        <location evidence="10">Cytoplasm</location>
    </subcellularLocation>
</comment>
<dbReference type="AlphaFoldDB" id="A0A9D2N3T6"/>
<evidence type="ECO:0000256" key="5">
    <source>
        <dbReference type="ARBA" id="ARBA00022741"/>
    </source>
</evidence>
<evidence type="ECO:0000256" key="3">
    <source>
        <dbReference type="ARBA" id="ARBA00022694"/>
    </source>
</evidence>
<dbReference type="NCBIfam" id="TIGR00231">
    <property type="entry name" value="small_GTP"/>
    <property type="match status" value="1"/>
</dbReference>
<dbReference type="PROSITE" id="PS51709">
    <property type="entry name" value="G_TRME"/>
    <property type="match status" value="1"/>
</dbReference>
<feature type="binding site" evidence="10">
    <location>
        <position position="23"/>
    </location>
    <ligand>
        <name>(6S)-5-formyl-5,6,7,8-tetrahydrofolate</name>
        <dbReference type="ChEBI" id="CHEBI:57457"/>
    </ligand>
</feature>
<gene>
    <name evidence="10 13" type="primary">mnmE</name>
    <name evidence="10" type="synonym">trmE</name>
    <name evidence="13" type="ORF">H9935_03340</name>
</gene>
<dbReference type="GO" id="GO:0005525">
    <property type="term" value="F:GTP binding"/>
    <property type="evidence" value="ECO:0007669"/>
    <property type="project" value="UniProtKB-UniRule"/>
</dbReference>
<dbReference type="EC" id="3.6.-.-" evidence="10"/>
<dbReference type="SUPFAM" id="SSF52540">
    <property type="entry name" value="P-loop containing nucleoside triphosphate hydrolases"/>
    <property type="match status" value="1"/>
</dbReference>
<dbReference type="Pfam" id="PF10396">
    <property type="entry name" value="TrmE_N"/>
    <property type="match status" value="1"/>
</dbReference>
<comment type="similarity">
    <text evidence="1 10 11">Belongs to the TRAFAC class TrmE-Era-EngA-EngB-Septin-like GTPase superfamily. TrmE GTPase family.</text>
</comment>
<feature type="binding site" evidence="10">
    <location>
        <position position="250"/>
    </location>
    <ligand>
        <name>K(+)</name>
        <dbReference type="ChEBI" id="CHEBI:29103"/>
    </ligand>
</feature>
<comment type="caution">
    <text evidence="10">Lacks conserved residue(s) required for the propagation of feature annotation.</text>
</comment>
<dbReference type="InterPro" id="IPR006073">
    <property type="entry name" value="GTP-bd"/>
</dbReference>
<name>A0A9D2N3T6_9FIRM</name>
<feature type="binding site" evidence="10">
    <location>
        <position position="86"/>
    </location>
    <ligand>
        <name>(6S)-5-formyl-5,6,7,8-tetrahydrofolate</name>
        <dbReference type="ChEBI" id="CHEBI:57457"/>
    </ligand>
</feature>
<feature type="domain" description="TrmE-type G" evidence="12">
    <location>
        <begin position="221"/>
        <end position="405"/>
    </location>
</feature>
<feature type="binding site" evidence="10">
    <location>
        <position position="235"/>
    </location>
    <ligand>
        <name>Mg(2+)</name>
        <dbReference type="ChEBI" id="CHEBI:18420"/>
    </ligand>
</feature>
<keyword evidence="3 10" id="KW-0819">tRNA processing</keyword>
<dbReference type="GO" id="GO:0042802">
    <property type="term" value="F:identical protein binding"/>
    <property type="evidence" value="ECO:0007669"/>
    <property type="project" value="UniProtKB-ARBA"/>
</dbReference>
<dbReference type="GO" id="GO:0002098">
    <property type="term" value="P:tRNA wobble uridine modification"/>
    <property type="evidence" value="ECO:0007669"/>
    <property type="project" value="TreeGrafter"/>
</dbReference>
<feature type="binding site" evidence="10">
    <location>
        <begin position="275"/>
        <end position="278"/>
    </location>
    <ligand>
        <name>GTP</name>
        <dbReference type="ChEBI" id="CHEBI:37565"/>
    </ligand>
</feature>
<dbReference type="InterPro" id="IPR027368">
    <property type="entry name" value="MnmE_dom2"/>
</dbReference>
<dbReference type="CDD" id="cd04164">
    <property type="entry name" value="trmE"/>
    <property type="match status" value="1"/>
</dbReference>
<keyword evidence="8 10" id="KW-0630">Potassium</keyword>
<feature type="binding site" evidence="10">
    <location>
        <position position="125"/>
    </location>
    <ligand>
        <name>(6S)-5-formyl-5,6,7,8-tetrahydrofolate</name>
        <dbReference type="ChEBI" id="CHEBI:57457"/>
    </ligand>
</feature>
<organism evidence="13 14">
    <name type="scientific">Candidatus Blautia merdigallinarum</name>
    <dbReference type="NCBI Taxonomy" id="2838495"/>
    <lineage>
        <taxon>Bacteria</taxon>
        <taxon>Bacillati</taxon>
        <taxon>Bacillota</taxon>
        <taxon>Clostridia</taxon>
        <taxon>Lachnospirales</taxon>
        <taxon>Lachnospiraceae</taxon>
        <taxon>Blautia</taxon>
    </lineage>
</organism>
<dbReference type="Pfam" id="PF12631">
    <property type="entry name" value="MnmE_helical"/>
    <property type="match status" value="1"/>
</dbReference>
<feature type="binding site" evidence="10">
    <location>
        <position position="484"/>
    </location>
    <ligand>
        <name>(6S)-5-formyl-5,6,7,8-tetrahydrofolate</name>
        <dbReference type="ChEBI" id="CHEBI:57457"/>
    </ligand>
</feature>
<feature type="binding site" evidence="10">
    <location>
        <begin position="250"/>
        <end position="256"/>
    </location>
    <ligand>
        <name>GTP</name>
        <dbReference type="ChEBI" id="CHEBI:37565"/>
    </ligand>
</feature>
<feature type="binding site" evidence="10">
    <location>
        <position position="252"/>
    </location>
    <ligand>
        <name>K(+)</name>
        <dbReference type="ChEBI" id="CHEBI:29103"/>
    </ligand>
</feature>
<dbReference type="InterPro" id="IPR018948">
    <property type="entry name" value="GTP-bd_TrmE_N"/>
</dbReference>
<comment type="subunit">
    <text evidence="10">Homodimer. Heterotetramer of two MnmE and two MnmG subunits.</text>
</comment>
<dbReference type="InterPro" id="IPR027266">
    <property type="entry name" value="TrmE/GcvT-like"/>
</dbReference>
<evidence type="ECO:0000256" key="6">
    <source>
        <dbReference type="ARBA" id="ARBA00022801"/>
    </source>
</evidence>
<comment type="cofactor">
    <cofactor evidence="10">
        <name>K(+)</name>
        <dbReference type="ChEBI" id="CHEBI:29103"/>
    </cofactor>
    <text evidence="10">Binds 1 potassium ion per subunit.</text>
</comment>
<evidence type="ECO:0000256" key="11">
    <source>
        <dbReference type="RuleBase" id="RU003313"/>
    </source>
</evidence>
<dbReference type="InterPro" id="IPR005225">
    <property type="entry name" value="Small_GTP-bd"/>
</dbReference>
<reference evidence="13" key="1">
    <citation type="journal article" date="2021" name="PeerJ">
        <title>Extensive microbial diversity within the chicken gut microbiome revealed by metagenomics and culture.</title>
        <authorList>
            <person name="Gilroy R."/>
            <person name="Ravi A."/>
            <person name="Getino M."/>
            <person name="Pursley I."/>
            <person name="Horton D.L."/>
            <person name="Alikhan N.F."/>
            <person name="Baker D."/>
            <person name="Gharbi K."/>
            <person name="Hall N."/>
            <person name="Watson M."/>
            <person name="Adriaenssens E.M."/>
            <person name="Foster-Nyarko E."/>
            <person name="Jarju S."/>
            <person name="Secka A."/>
            <person name="Antonio M."/>
            <person name="Oren A."/>
            <person name="Chaudhuri R.R."/>
            <person name="La Ragione R."/>
            <person name="Hildebrand F."/>
            <person name="Pallen M.J."/>
        </authorList>
    </citation>
    <scope>NUCLEOTIDE SEQUENCE</scope>
    <source>
        <strain evidence="13">ChiSxjej6B18-287</strain>
    </source>
</reference>
<reference evidence="13" key="2">
    <citation type="submission" date="2021-04" db="EMBL/GenBank/DDBJ databases">
        <authorList>
            <person name="Gilroy R."/>
        </authorList>
    </citation>
    <scope>NUCLEOTIDE SEQUENCE</scope>
    <source>
        <strain evidence="13">ChiSxjej6B18-287</strain>
    </source>
</reference>
<evidence type="ECO:0000256" key="9">
    <source>
        <dbReference type="ARBA" id="ARBA00023134"/>
    </source>
</evidence>
<dbReference type="GO" id="GO:0005829">
    <property type="term" value="C:cytosol"/>
    <property type="evidence" value="ECO:0007669"/>
    <property type="project" value="TreeGrafter"/>
</dbReference>
<dbReference type="Gene3D" id="3.30.1360.120">
    <property type="entry name" value="Probable tRNA modification gtpase trme, domain 1"/>
    <property type="match status" value="1"/>
</dbReference>
<feature type="binding site" evidence="10">
    <location>
        <position position="231"/>
    </location>
    <ligand>
        <name>K(+)</name>
        <dbReference type="ChEBI" id="CHEBI:29103"/>
    </ligand>
</feature>
<dbReference type="Gene3D" id="1.20.120.430">
    <property type="entry name" value="tRNA modification GTPase MnmE domain 2"/>
    <property type="match status" value="1"/>
</dbReference>
<dbReference type="InterPro" id="IPR031168">
    <property type="entry name" value="G_TrmE"/>
</dbReference>
<protein>
    <recommendedName>
        <fullName evidence="10">tRNA modification GTPase MnmE</fullName>
        <ecNumber evidence="10">3.6.-.-</ecNumber>
    </recommendedName>
</protein>
<dbReference type="HAMAP" id="MF_00379">
    <property type="entry name" value="GTPase_MnmE"/>
    <property type="match status" value="1"/>
</dbReference>
<evidence type="ECO:0000256" key="2">
    <source>
        <dbReference type="ARBA" id="ARBA00022490"/>
    </source>
</evidence>
<dbReference type="InterPro" id="IPR004520">
    <property type="entry name" value="GTPase_MnmE"/>
</dbReference>
<dbReference type="PANTHER" id="PTHR42714">
    <property type="entry name" value="TRNA MODIFICATION GTPASE GTPBP3"/>
    <property type="match status" value="1"/>
</dbReference>
<dbReference type="CDD" id="cd14858">
    <property type="entry name" value="TrmE_N"/>
    <property type="match status" value="1"/>
</dbReference>
<keyword evidence="7 10" id="KW-0460">Magnesium</keyword>
<dbReference type="PANTHER" id="PTHR42714:SF2">
    <property type="entry name" value="TRNA MODIFICATION GTPASE GTPBP3, MITOCHONDRIAL"/>
    <property type="match status" value="1"/>
</dbReference>
<dbReference type="GO" id="GO:0046872">
    <property type="term" value="F:metal ion binding"/>
    <property type="evidence" value="ECO:0007669"/>
    <property type="project" value="UniProtKB-KW"/>
</dbReference>
<evidence type="ECO:0000256" key="7">
    <source>
        <dbReference type="ARBA" id="ARBA00022842"/>
    </source>
</evidence>
<evidence type="ECO:0000313" key="13">
    <source>
        <dbReference type="EMBL" id="HJC09832.1"/>
    </source>
</evidence>
<evidence type="ECO:0000313" key="14">
    <source>
        <dbReference type="Proteomes" id="UP000823893"/>
    </source>
</evidence>
<dbReference type="Pfam" id="PF01926">
    <property type="entry name" value="MMR_HSR1"/>
    <property type="match status" value="1"/>
</dbReference>
<evidence type="ECO:0000256" key="8">
    <source>
        <dbReference type="ARBA" id="ARBA00022958"/>
    </source>
</evidence>
<dbReference type="GO" id="GO:0003924">
    <property type="term" value="F:GTPase activity"/>
    <property type="evidence" value="ECO:0007669"/>
    <property type="project" value="UniProtKB-UniRule"/>
</dbReference>
<dbReference type="Gene3D" id="3.40.50.300">
    <property type="entry name" value="P-loop containing nucleotide triphosphate hydrolases"/>
    <property type="match status" value="1"/>
</dbReference>
<dbReference type="EMBL" id="DWWV01000039">
    <property type="protein sequence ID" value="HJC09832.1"/>
    <property type="molecule type" value="Genomic_DNA"/>
</dbReference>
<keyword evidence="4 10" id="KW-0479">Metal-binding</keyword>
<evidence type="ECO:0000259" key="12">
    <source>
        <dbReference type="PROSITE" id="PS51709"/>
    </source>
</evidence>
<dbReference type="GO" id="GO:0030488">
    <property type="term" value="P:tRNA methylation"/>
    <property type="evidence" value="ECO:0007669"/>
    <property type="project" value="TreeGrafter"/>
</dbReference>
<dbReference type="InterPro" id="IPR025867">
    <property type="entry name" value="MnmE_helical"/>
</dbReference>
<keyword evidence="2 10" id="KW-0963">Cytoplasm</keyword>
<evidence type="ECO:0000256" key="4">
    <source>
        <dbReference type="ARBA" id="ARBA00022723"/>
    </source>
</evidence>
<evidence type="ECO:0000256" key="10">
    <source>
        <dbReference type="HAMAP-Rule" id="MF_00379"/>
    </source>
</evidence>
<feature type="binding site" evidence="10">
    <location>
        <position position="256"/>
    </location>
    <ligand>
        <name>Mg(2+)</name>
        <dbReference type="ChEBI" id="CHEBI:18420"/>
    </ligand>
</feature>
<proteinExistence type="inferred from homology"/>
<dbReference type="NCBIfam" id="TIGR00450">
    <property type="entry name" value="mnmE_trmE_thdF"/>
    <property type="match status" value="1"/>
</dbReference>
<accession>A0A9D2N3T6</accession>
<feature type="binding site" evidence="10">
    <location>
        <begin position="231"/>
        <end position="236"/>
    </location>
    <ligand>
        <name>GTP</name>
        <dbReference type="ChEBI" id="CHEBI:37565"/>
    </ligand>
</feature>
<keyword evidence="6 10" id="KW-0378">Hydrolase</keyword>
<keyword evidence="9 10" id="KW-0342">GTP-binding</keyword>
<evidence type="ECO:0000256" key="1">
    <source>
        <dbReference type="ARBA" id="ARBA00011043"/>
    </source>
</evidence>
<dbReference type="InterPro" id="IPR027417">
    <property type="entry name" value="P-loop_NTPase"/>
</dbReference>
<dbReference type="SUPFAM" id="SSF116878">
    <property type="entry name" value="TrmE connector domain"/>
    <property type="match status" value="1"/>
</dbReference>
<dbReference type="Proteomes" id="UP000823893">
    <property type="component" value="Unassembled WGS sequence"/>
</dbReference>
<comment type="function">
    <text evidence="10">Exhibits a very high intrinsic GTPase hydrolysis rate. Involved in the addition of a carboxymethylaminomethyl (cmnm) group at the wobble position (U34) of certain tRNAs, forming tRNA-cmnm(5)s(2)U34.</text>
</comment>
<sequence length="484" mass="53728">MNERTTIAAISTAMSNSGIGIVRMSGDQAFQIADIVYRGRHGKKLMEQKSHTIHYGYIVDGEETIDEVLVMLMRGPHSYTGEDTVEINCHGGVFVVKRILELLIKSGARPAEPGEFTKKAFLNGRLDLSQAEAVGDLIASQNEYALQSSVNQLKGNIRDKISDLRNKIIYHTAFIESALDDPEHISVDGYGEELESSATEMMEEIKKLIDSADDGRILKEGINTVILGKPNVGKSSLLNVLLGEDRAIVTDIAGTTRDVLEEHITLQGISLNIMDTAGIRDTSDIVEKIGVDRARDFARDADLLIHVIDASSPLDDNDLEIFQMLHGKQSVILLNKTDLKMKVSKKDVEEAYFASNPAKCESDNVTEENVSHKVKQDKIPEIIEISAKNRDGIDRLETVLKDMFFEGNLSFNNEIYITNVRQKTALKEAYDSLRKVVESIRNGMPEDFYSIDLMDAYEALGSITGETIGEDLVNEIFSKFCMGK</sequence>
<comment type="caution">
    <text evidence="13">The sequence shown here is derived from an EMBL/GenBank/DDBJ whole genome shotgun (WGS) entry which is preliminary data.</text>
</comment>
<keyword evidence="5 10" id="KW-0547">Nucleotide-binding</keyword>
<feature type="binding site" evidence="10">
    <location>
        <position position="255"/>
    </location>
    <ligand>
        <name>K(+)</name>
        <dbReference type="ChEBI" id="CHEBI:29103"/>
    </ligand>
</feature>